<dbReference type="InterPro" id="IPR000682">
    <property type="entry name" value="PCMT"/>
</dbReference>
<dbReference type="InterPro" id="IPR029063">
    <property type="entry name" value="SAM-dependent_MTases_sf"/>
</dbReference>
<keyword evidence="5" id="KW-1185">Reference proteome</keyword>
<organism evidence="4 5">
    <name type="scientific">Stagnihabitans tardus</name>
    <dbReference type="NCBI Taxonomy" id="2699202"/>
    <lineage>
        <taxon>Bacteria</taxon>
        <taxon>Pseudomonadati</taxon>
        <taxon>Pseudomonadota</taxon>
        <taxon>Alphaproteobacteria</taxon>
        <taxon>Rhodobacterales</taxon>
        <taxon>Paracoccaceae</taxon>
        <taxon>Stagnihabitans</taxon>
    </lineage>
</organism>
<evidence type="ECO:0000256" key="2">
    <source>
        <dbReference type="ARBA" id="ARBA00013346"/>
    </source>
</evidence>
<protein>
    <recommendedName>
        <fullName evidence="2">Protein-L-isoaspartate O-methyltransferase</fullName>
    </recommendedName>
    <alternativeName>
        <fullName evidence="3">Protein L-isoaspartyl methyltransferase</fullName>
    </alternativeName>
</protein>
<evidence type="ECO:0000256" key="1">
    <source>
        <dbReference type="ARBA" id="ARBA00005369"/>
    </source>
</evidence>
<dbReference type="Pfam" id="PF01135">
    <property type="entry name" value="PCMT"/>
    <property type="match status" value="1"/>
</dbReference>
<gene>
    <name evidence="4" type="ORF">GV832_14145</name>
</gene>
<dbReference type="SUPFAM" id="SSF53335">
    <property type="entry name" value="S-adenosyl-L-methionine-dependent methyltransferases"/>
    <property type="match status" value="1"/>
</dbReference>
<dbReference type="GO" id="GO:0004719">
    <property type="term" value="F:protein-L-isoaspartate (D-aspartate) O-methyltransferase activity"/>
    <property type="evidence" value="ECO:0007669"/>
    <property type="project" value="InterPro"/>
</dbReference>
<dbReference type="Proteomes" id="UP001193501">
    <property type="component" value="Unassembled WGS sequence"/>
</dbReference>
<dbReference type="RefSeq" id="WP_168775546.1">
    <property type="nucleotide sequence ID" value="NZ_JAABNR010000013.1"/>
</dbReference>
<dbReference type="PANTHER" id="PTHR11579:SF18">
    <property type="entry name" value="PROTEIN-L-ISOASPARTATE O-METHYLTRANSFERASE"/>
    <property type="match status" value="1"/>
</dbReference>
<dbReference type="AlphaFoldDB" id="A0AAE5BWH2"/>
<dbReference type="GO" id="GO:0005737">
    <property type="term" value="C:cytoplasm"/>
    <property type="evidence" value="ECO:0007669"/>
    <property type="project" value="TreeGrafter"/>
</dbReference>
<sequence>MTDFASRRVTMVDTQVRPQDVTKFPIIAAMLSVPREAFVPEAAKEAAYVGQNLNLAPGRVVLEPRSLAKLLDALDVEPGERALVVAAGYGYSAAVLAEMGAKVTALESDAAMAEAASARLGSGVQVVTGPLAQGVKGSYDLILIEGGIETLPEALAAQLNEAGRVGAIFMEGALGIARIGLKLDGKIGWRQAFNATAPVLPGFEARRGFVL</sequence>
<comment type="caution">
    <text evidence="4">The sequence shown here is derived from an EMBL/GenBank/DDBJ whole genome shotgun (WGS) entry which is preliminary data.</text>
</comment>
<accession>A0AAE5BWH2</accession>
<evidence type="ECO:0000256" key="3">
    <source>
        <dbReference type="ARBA" id="ARBA00030757"/>
    </source>
</evidence>
<comment type="similarity">
    <text evidence="1">Belongs to the methyltransferase superfamily. L-isoaspartyl/D-aspartyl protein methyltransferase family.</text>
</comment>
<reference evidence="4" key="1">
    <citation type="submission" date="2020-01" db="EMBL/GenBank/DDBJ databases">
        <authorList>
            <person name="Chen W.-M."/>
        </authorList>
    </citation>
    <scope>NUCLEOTIDE SEQUENCE</scope>
    <source>
        <strain evidence="4">CYK-10</strain>
    </source>
</reference>
<evidence type="ECO:0000313" key="4">
    <source>
        <dbReference type="EMBL" id="NBZ88729.1"/>
    </source>
</evidence>
<dbReference type="EMBL" id="JAABNR010000013">
    <property type="protein sequence ID" value="NBZ88729.1"/>
    <property type="molecule type" value="Genomic_DNA"/>
</dbReference>
<evidence type="ECO:0000313" key="5">
    <source>
        <dbReference type="Proteomes" id="UP001193501"/>
    </source>
</evidence>
<dbReference type="PANTHER" id="PTHR11579">
    <property type="entry name" value="PROTEIN-L-ISOASPARTATE O-METHYLTRANSFERASE"/>
    <property type="match status" value="1"/>
</dbReference>
<name>A0AAE5BWH2_9RHOB</name>
<proteinExistence type="inferred from homology"/>
<dbReference type="Gene3D" id="3.40.50.150">
    <property type="entry name" value="Vaccinia Virus protein VP39"/>
    <property type="match status" value="1"/>
</dbReference>